<name>A0A3Q0SNW5_AMPCI</name>
<evidence type="ECO:0000256" key="3">
    <source>
        <dbReference type="ARBA" id="ARBA00022692"/>
    </source>
</evidence>
<keyword evidence="8" id="KW-0675">Receptor</keyword>
<dbReference type="GO" id="GO:0031295">
    <property type="term" value="P:T cell costimulation"/>
    <property type="evidence" value="ECO:0007669"/>
    <property type="project" value="TreeGrafter"/>
</dbReference>
<dbReference type="PANTHER" id="PTHR25466">
    <property type="entry name" value="T-LYMPHOCYTE ACTIVATION ANTIGEN"/>
    <property type="match status" value="1"/>
</dbReference>
<dbReference type="GO" id="GO:0042102">
    <property type="term" value="P:positive regulation of T cell proliferation"/>
    <property type="evidence" value="ECO:0007669"/>
    <property type="project" value="TreeGrafter"/>
</dbReference>
<evidence type="ECO:0000256" key="5">
    <source>
        <dbReference type="ARBA" id="ARBA00022989"/>
    </source>
</evidence>
<dbReference type="InterPro" id="IPR036179">
    <property type="entry name" value="Ig-like_dom_sf"/>
</dbReference>
<evidence type="ECO:0000256" key="4">
    <source>
        <dbReference type="ARBA" id="ARBA00022729"/>
    </source>
</evidence>
<reference evidence="11" key="2">
    <citation type="submission" date="2025-09" db="UniProtKB">
        <authorList>
            <consortium name="Ensembl"/>
        </authorList>
    </citation>
    <scope>IDENTIFICATION</scope>
</reference>
<dbReference type="PANTHER" id="PTHR25466:SF14">
    <property type="entry name" value="BUTYROPHILIN SUBFAMILY 2 MEMBER A2-LIKE-RELATED"/>
    <property type="match status" value="1"/>
</dbReference>
<evidence type="ECO:0000313" key="12">
    <source>
        <dbReference type="Proteomes" id="UP000261340"/>
    </source>
</evidence>
<evidence type="ECO:0008006" key="13">
    <source>
        <dbReference type="Google" id="ProtNLM"/>
    </source>
</evidence>
<proteinExistence type="predicted"/>
<dbReference type="AlphaFoldDB" id="A0A3Q0SNW5"/>
<keyword evidence="5" id="KW-1133">Transmembrane helix</keyword>
<keyword evidence="9" id="KW-0325">Glycoprotein</keyword>
<dbReference type="GO" id="GO:0006955">
    <property type="term" value="P:immune response"/>
    <property type="evidence" value="ECO:0007669"/>
    <property type="project" value="TreeGrafter"/>
</dbReference>
<dbReference type="GO" id="GO:0009897">
    <property type="term" value="C:external side of plasma membrane"/>
    <property type="evidence" value="ECO:0007669"/>
    <property type="project" value="TreeGrafter"/>
</dbReference>
<sequence>GASASVPSTPLIFFCSFENLLFLSVLCLSVWPVKVEVKEGAESVLLPFKTTKNLPKDVQVLWDRYDPFENAHVYQKGFDQPDKQSDAYRGRTRVSEDLLRTGVLSLTLMRPTERDSGEYKCLFNCSIILTVTSWLFIRELNRISLIQEKTFQDYQIWITCNLTGQKEEPKFTQRILNSVVNNLC</sequence>
<keyword evidence="10" id="KW-0393">Immunoglobulin domain</keyword>
<keyword evidence="12" id="KW-1185">Reference proteome</keyword>
<dbReference type="Ensembl" id="ENSACIT00000025187.1">
    <property type="protein sequence ID" value="ENSACIP00000024542.1"/>
    <property type="gene ID" value="ENSACIG00000019048.1"/>
</dbReference>
<evidence type="ECO:0000256" key="9">
    <source>
        <dbReference type="ARBA" id="ARBA00023180"/>
    </source>
</evidence>
<dbReference type="SUPFAM" id="SSF48726">
    <property type="entry name" value="Immunoglobulin"/>
    <property type="match status" value="1"/>
</dbReference>
<keyword evidence="6" id="KW-0472">Membrane</keyword>
<keyword evidence="4" id="KW-0732">Signal</keyword>
<reference evidence="11" key="1">
    <citation type="submission" date="2025-08" db="UniProtKB">
        <authorList>
            <consortium name="Ensembl"/>
        </authorList>
    </citation>
    <scope>IDENTIFICATION</scope>
</reference>
<comment type="subcellular location">
    <subcellularLocation>
        <location evidence="1">Cell membrane</location>
        <topology evidence="1">Single-pass type I membrane protein</topology>
    </subcellularLocation>
</comment>
<evidence type="ECO:0000256" key="6">
    <source>
        <dbReference type="ARBA" id="ARBA00023136"/>
    </source>
</evidence>
<keyword evidence="2" id="KW-1003">Cell membrane</keyword>
<evidence type="ECO:0000313" key="11">
    <source>
        <dbReference type="Ensembl" id="ENSACIP00000024542.1"/>
    </source>
</evidence>
<evidence type="ECO:0000256" key="2">
    <source>
        <dbReference type="ARBA" id="ARBA00022475"/>
    </source>
</evidence>
<evidence type="ECO:0000256" key="7">
    <source>
        <dbReference type="ARBA" id="ARBA00023157"/>
    </source>
</evidence>
<evidence type="ECO:0000256" key="1">
    <source>
        <dbReference type="ARBA" id="ARBA00004251"/>
    </source>
</evidence>
<dbReference type="Proteomes" id="UP000261340">
    <property type="component" value="Unplaced"/>
</dbReference>
<dbReference type="GeneTree" id="ENSGT01150000287170"/>
<dbReference type="Gene3D" id="2.60.40.10">
    <property type="entry name" value="Immunoglobulins"/>
    <property type="match status" value="1"/>
</dbReference>
<dbReference type="GO" id="GO:0071222">
    <property type="term" value="P:cellular response to lipopolysaccharide"/>
    <property type="evidence" value="ECO:0007669"/>
    <property type="project" value="TreeGrafter"/>
</dbReference>
<dbReference type="GO" id="GO:0042130">
    <property type="term" value="P:negative regulation of T cell proliferation"/>
    <property type="evidence" value="ECO:0007669"/>
    <property type="project" value="TreeGrafter"/>
</dbReference>
<evidence type="ECO:0000256" key="8">
    <source>
        <dbReference type="ARBA" id="ARBA00023170"/>
    </source>
</evidence>
<dbReference type="InterPro" id="IPR051713">
    <property type="entry name" value="T-cell_Activation_Regulation"/>
</dbReference>
<keyword evidence="3" id="KW-0812">Transmembrane</keyword>
<accession>A0A3Q0SNW5</accession>
<evidence type="ECO:0000256" key="10">
    <source>
        <dbReference type="ARBA" id="ARBA00023319"/>
    </source>
</evidence>
<organism evidence="11 12">
    <name type="scientific">Amphilophus citrinellus</name>
    <name type="common">Midas cichlid</name>
    <name type="synonym">Cichlasoma citrinellum</name>
    <dbReference type="NCBI Taxonomy" id="61819"/>
    <lineage>
        <taxon>Eukaryota</taxon>
        <taxon>Metazoa</taxon>
        <taxon>Chordata</taxon>
        <taxon>Craniata</taxon>
        <taxon>Vertebrata</taxon>
        <taxon>Euteleostomi</taxon>
        <taxon>Actinopterygii</taxon>
        <taxon>Neopterygii</taxon>
        <taxon>Teleostei</taxon>
        <taxon>Neoteleostei</taxon>
        <taxon>Acanthomorphata</taxon>
        <taxon>Ovalentaria</taxon>
        <taxon>Cichlomorphae</taxon>
        <taxon>Cichliformes</taxon>
        <taxon>Cichlidae</taxon>
        <taxon>New World cichlids</taxon>
        <taxon>Cichlasomatinae</taxon>
        <taxon>Heroini</taxon>
        <taxon>Amphilophus</taxon>
    </lineage>
</organism>
<dbReference type="GO" id="GO:0007166">
    <property type="term" value="P:cell surface receptor signaling pathway"/>
    <property type="evidence" value="ECO:0007669"/>
    <property type="project" value="TreeGrafter"/>
</dbReference>
<protein>
    <recommendedName>
        <fullName evidence="13">Ig-like domain-containing protein</fullName>
    </recommendedName>
</protein>
<dbReference type="InterPro" id="IPR013783">
    <property type="entry name" value="Ig-like_fold"/>
</dbReference>
<keyword evidence="7" id="KW-1015">Disulfide bond</keyword>